<accession>A0A9D4QQI4</accession>
<reference evidence="1" key="1">
    <citation type="journal article" date="2019" name="bioRxiv">
        <title>The Genome of the Zebra Mussel, Dreissena polymorpha: A Resource for Invasive Species Research.</title>
        <authorList>
            <person name="McCartney M.A."/>
            <person name="Auch B."/>
            <person name="Kono T."/>
            <person name="Mallez S."/>
            <person name="Zhang Y."/>
            <person name="Obille A."/>
            <person name="Becker A."/>
            <person name="Abrahante J.E."/>
            <person name="Garbe J."/>
            <person name="Badalamenti J.P."/>
            <person name="Herman A."/>
            <person name="Mangelson H."/>
            <person name="Liachko I."/>
            <person name="Sullivan S."/>
            <person name="Sone E.D."/>
            <person name="Koren S."/>
            <person name="Silverstein K.A.T."/>
            <person name="Beckman K.B."/>
            <person name="Gohl D.M."/>
        </authorList>
    </citation>
    <scope>NUCLEOTIDE SEQUENCE</scope>
    <source>
        <strain evidence="1">Duluth1</strain>
        <tissue evidence="1">Whole animal</tissue>
    </source>
</reference>
<reference evidence="1" key="2">
    <citation type="submission" date="2020-11" db="EMBL/GenBank/DDBJ databases">
        <authorList>
            <person name="McCartney M.A."/>
            <person name="Auch B."/>
            <person name="Kono T."/>
            <person name="Mallez S."/>
            <person name="Becker A."/>
            <person name="Gohl D.M."/>
            <person name="Silverstein K.A.T."/>
            <person name="Koren S."/>
            <person name="Bechman K.B."/>
            <person name="Herman A."/>
            <person name="Abrahante J.E."/>
            <person name="Garbe J."/>
        </authorList>
    </citation>
    <scope>NUCLEOTIDE SEQUENCE</scope>
    <source>
        <strain evidence="1">Duluth1</strain>
        <tissue evidence="1">Whole animal</tissue>
    </source>
</reference>
<comment type="caution">
    <text evidence="1">The sequence shown here is derived from an EMBL/GenBank/DDBJ whole genome shotgun (WGS) entry which is preliminary data.</text>
</comment>
<keyword evidence="2" id="KW-1185">Reference proteome</keyword>
<dbReference type="AlphaFoldDB" id="A0A9D4QQI4"/>
<sequence length="59" mass="6672">MLVRSSAYQKEHTLPDSKDHECKCLIYRKTCESLRYKHIADPLLNAGCAPTEVVRGTGH</sequence>
<name>A0A9D4QQI4_DREPO</name>
<evidence type="ECO:0000313" key="1">
    <source>
        <dbReference type="EMBL" id="KAH3839669.1"/>
    </source>
</evidence>
<protein>
    <submittedName>
        <fullName evidence="1">Uncharacterized protein</fullName>
    </submittedName>
</protein>
<dbReference type="EMBL" id="JAIWYP010000004">
    <property type="protein sequence ID" value="KAH3839669.1"/>
    <property type="molecule type" value="Genomic_DNA"/>
</dbReference>
<gene>
    <name evidence="1" type="ORF">DPMN_113102</name>
</gene>
<organism evidence="1 2">
    <name type="scientific">Dreissena polymorpha</name>
    <name type="common">Zebra mussel</name>
    <name type="synonym">Mytilus polymorpha</name>
    <dbReference type="NCBI Taxonomy" id="45954"/>
    <lineage>
        <taxon>Eukaryota</taxon>
        <taxon>Metazoa</taxon>
        <taxon>Spiralia</taxon>
        <taxon>Lophotrochozoa</taxon>
        <taxon>Mollusca</taxon>
        <taxon>Bivalvia</taxon>
        <taxon>Autobranchia</taxon>
        <taxon>Heteroconchia</taxon>
        <taxon>Euheterodonta</taxon>
        <taxon>Imparidentia</taxon>
        <taxon>Neoheterodontei</taxon>
        <taxon>Myida</taxon>
        <taxon>Dreissenoidea</taxon>
        <taxon>Dreissenidae</taxon>
        <taxon>Dreissena</taxon>
    </lineage>
</organism>
<dbReference type="Proteomes" id="UP000828390">
    <property type="component" value="Unassembled WGS sequence"/>
</dbReference>
<evidence type="ECO:0000313" key="2">
    <source>
        <dbReference type="Proteomes" id="UP000828390"/>
    </source>
</evidence>
<proteinExistence type="predicted"/>